<organism evidence="5">
    <name type="scientific">Schizaphis graminum</name>
    <name type="common">Green bug aphid</name>
    <dbReference type="NCBI Taxonomy" id="13262"/>
    <lineage>
        <taxon>Eukaryota</taxon>
        <taxon>Metazoa</taxon>
        <taxon>Ecdysozoa</taxon>
        <taxon>Arthropoda</taxon>
        <taxon>Hexapoda</taxon>
        <taxon>Insecta</taxon>
        <taxon>Pterygota</taxon>
        <taxon>Neoptera</taxon>
        <taxon>Paraneoptera</taxon>
        <taxon>Hemiptera</taxon>
        <taxon>Sternorrhyncha</taxon>
        <taxon>Aphidomorpha</taxon>
        <taxon>Aphidoidea</taxon>
        <taxon>Aphididae</taxon>
        <taxon>Aphidini</taxon>
        <taxon>Schizaphis</taxon>
    </lineage>
</organism>
<dbReference type="GO" id="GO:0042273">
    <property type="term" value="P:ribosomal large subunit biogenesis"/>
    <property type="evidence" value="ECO:0007669"/>
    <property type="project" value="TreeGrafter"/>
</dbReference>
<gene>
    <name evidence="5" type="primary">nop16</name>
    <name evidence="5" type="ORF">g.42234</name>
</gene>
<sequence>MPVNYNKKKLGKKMKKTPSVACPLIKDHWNDKVSVAKNLSNFGLTNNPSKSILTGFTNTQPQVQGEEIKEHNKKHQREAKQPQVVKLLEEQANKPTGIKQITLPTGTIKFITYLMEKYGDNYKEMTKDPKNVYQMTWKQIRAKILTFKSIKAYEHLMPRPIADL</sequence>
<evidence type="ECO:0000256" key="4">
    <source>
        <dbReference type="ARBA" id="ARBA00023242"/>
    </source>
</evidence>
<comment type="subcellular location">
    <subcellularLocation>
        <location evidence="1">Nucleus</location>
        <location evidence="1">Nucleolus</location>
    </subcellularLocation>
</comment>
<reference evidence="5" key="1">
    <citation type="submission" date="2018-04" db="EMBL/GenBank/DDBJ databases">
        <title>Transcriptome of Schizaphis graminum biotype I.</title>
        <authorList>
            <person name="Scully E.D."/>
            <person name="Geib S.M."/>
            <person name="Palmer N.A."/>
            <person name="Koch K."/>
            <person name="Bradshaw J."/>
            <person name="Heng-Moss T."/>
            <person name="Sarath G."/>
        </authorList>
    </citation>
    <scope>NUCLEOTIDE SEQUENCE</scope>
</reference>
<dbReference type="AlphaFoldDB" id="A0A2S2NEN2"/>
<dbReference type="InterPro" id="IPR019002">
    <property type="entry name" value="Ribosome_biogenesis_Nop16"/>
</dbReference>
<keyword evidence="4" id="KW-0539">Nucleus</keyword>
<protein>
    <recommendedName>
        <fullName evidence="3">Nucleolar protein 16</fullName>
    </recommendedName>
</protein>
<evidence type="ECO:0000256" key="1">
    <source>
        <dbReference type="ARBA" id="ARBA00004604"/>
    </source>
</evidence>
<dbReference type="PANTHER" id="PTHR13243:SF1">
    <property type="entry name" value="NUCLEOLAR PROTEIN 16"/>
    <property type="match status" value="1"/>
</dbReference>
<dbReference type="Pfam" id="PF09420">
    <property type="entry name" value="Nop16"/>
    <property type="match status" value="1"/>
</dbReference>
<evidence type="ECO:0000256" key="3">
    <source>
        <dbReference type="ARBA" id="ARBA00015522"/>
    </source>
</evidence>
<dbReference type="PANTHER" id="PTHR13243">
    <property type="entry name" value="HSPC111 PROTEIN-RELATED"/>
    <property type="match status" value="1"/>
</dbReference>
<name>A0A2S2NEN2_SCHGA</name>
<dbReference type="EMBL" id="GGMR01003011">
    <property type="protein sequence ID" value="MBY15630.1"/>
    <property type="molecule type" value="Transcribed_RNA"/>
</dbReference>
<comment type="similarity">
    <text evidence="2">Belongs to the NOP16 family.</text>
</comment>
<dbReference type="GO" id="GO:0005730">
    <property type="term" value="C:nucleolus"/>
    <property type="evidence" value="ECO:0007669"/>
    <property type="project" value="UniProtKB-SubCell"/>
</dbReference>
<evidence type="ECO:0000256" key="2">
    <source>
        <dbReference type="ARBA" id="ARBA00008479"/>
    </source>
</evidence>
<proteinExistence type="inferred from homology"/>
<accession>A0A2S2NEN2</accession>
<evidence type="ECO:0000313" key="5">
    <source>
        <dbReference type="EMBL" id="MBY15630.1"/>
    </source>
</evidence>